<reference evidence="4" key="3">
    <citation type="submission" date="2025-08" db="UniProtKB">
        <authorList>
            <consortium name="Ensembl"/>
        </authorList>
    </citation>
    <scope>IDENTIFICATION</scope>
    <source>
        <strain evidence="4">HSOK</strain>
    </source>
</reference>
<dbReference type="InterPro" id="IPR050098">
    <property type="entry name" value="TFPI/VKTCI-like"/>
</dbReference>
<dbReference type="Pfam" id="PF00014">
    <property type="entry name" value="Kunitz_BPTI"/>
    <property type="match status" value="1"/>
</dbReference>
<keyword evidence="2" id="KW-0732">Signal</keyword>
<feature type="signal peptide" evidence="2">
    <location>
        <begin position="1"/>
        <end position="32"/>
    </location>
</feature>
<dbReference type="InterPro" id="IPR002223">
    <property type="entry name" value="Kunitz_BPTI"/>
</dbReference>
<proteinExistence type="predicted"/>
<dbReference type="Gene3D" id="4.10.410.10">
    <property type="entry name" value="Pancreatic trypsin inhibitor Kunitz domain"/>
    <property type="match status" value="1"/>
</dbReference>
<sequence length="94" mass="10656">MVIATVTCCRRKVSLILDCVCLLLRLWCEVQGEPSRASGGCSQPLDPGPCRLYRVRWYFDPQANSCAQFWYGGCHGNQNNFETEDICRKACVFT</sequence>
<dbReference type="InterPro" id="IPR036880">
    <property type="entry name" value="Kunitz_BPTI_sf"/>
</dbReference>
<feature type="domain" description="BPTI/Kunitz inhibitor" evidence="3">
    <location>
        <begin position="41"/>
        <end position="91"/>
    </location>
</feature>
<reference evidence="4" key="4">
    <citation type="submission" date="2025-09" db="UniProtKB">
        <authorList>
            <consortium name="Ensembl"/>
        </authorList>
    </citation>
    <scope>IDENTIFICATION</scope>
    <source>
        <strain evidence="4">HSOK</strain>
    </source>
</reference>
<feature type="chain" id="PRO_5018022496" description="BPTI/Kunitz inhibitor domain-containing protein" evidence="2">
    <location>
        <begin position="33"/>
        <end position="94"/>
    </location>
</feature>
<evidence type="ECO:0000313" key="5">
    <source>
        <dbReference type="Proteomes" id="UP000265200"/>
    </source>
</evidence>
<dbReference type="GO" id="GO:0004867">
    <property type="term" value="F:serine-type endopeptidase inhibitor activity"/>
    <property type="evidence" value="ECO:0007669"/>
    <property type="project" value="InterPro"/>
</dbReference>
<reference evidence="4 5" key="2">
    <citation type="submission" date="2017-04" db="EMBL/GenBank/DDBJ databases">
        <title>CpG methylation of centromeres and impact of large insertions on vertebrate speciation.</title>
        <authorList>
            <person name="Ichikawa K."/>
            <person name="Yoshimura J."/>
            <person name="Morishita S."/>
        </authorList>
    </citation>
    <scope>NUCLEOTIDE SEQUENCE</scope>
    <source>
        <strain evidence="4 5">HSOK</strain>
    </source>
</reference>
<dbReference type="PANTHER" id="PTHR10083">
    <property type="entry name" value="KUNITZ-TYPE PROTEASE INHIBITOR-RELATED"/>
    <property type="match status" value="1"/>
</dbReference>
<dbReference type="PROSITE" id="PS50279">
    <property type="entry name" value="BPTI_KUNITZ_2"/>
    <property type="match status" value="1"/>
</dbReference>
<dbReference type="FunFam" id="4.10.410.10:FF:000020">
    <property type="entry name" value="Collagen, type VI, alpha 3"/>
    <property type="match status" value="1"/>
</dbReference>
<reference key="1">
    <citation type="journal article" date="2007" name="Nature">
        <title>The medaka draft genome and insights into vertebrate genome evolution.</title>
        <authorList>
            <person name="Kasahara M."/>
            <person name="Naruse K."/>
            <person name="Sasaki S."/>
            <person name="Nakatani Y."/>
            <person name="Qu W."/>
            <person name="Ahsan B."/>
            <person name="Yamada T."/>
            <person name="Nagayasu Y."/>
            <person name="Doi K."/>
            <person name="Kasai Y."/>
            <person name="Jindo T."/>
            <person name="Kobayashi D."/>
            <person name="Shimada A."/>
            <person name="Toyoda A."/>
            <person name="Kuroki Y."/>
            <person name="Fujiyama A."/>
            <person name="Sasaki T."/>
            <person name="Shimizu A."/>
            <person name="Asakawa S."/>
            <person name="Shimizu N."/>
            <person name="Hashimoto S."/>
            <person name="Yang J."/>
            <person name="Lee Y."/>
            <person name="Matsushima K."/>
            <person name="Sugano S."/>
            <person name="Sakaizumi M."/>
            <person name="Narita T."/>
            <person name="Ohishi K."/>
            <person name="Haga S."/>
            <person name="Ohta F."/>
            <person name="Nomoto H."/>
            <person name="Nogata K."/>
            <person name="Morishita T."/>
            <person name="Endo T."/>
            <person name="Shin-I T."/>
            <person name="Takeda H."/>
            <person name="Morishita S."/>
            <person name="Kohara Y."/>
        </authorList>
    </citation>
    <scope>NUCLEOTIDE SEQUENCE [LARGE SCALE GENOMIC DNA]</scope>
    <source>
        <strain>Hd-rR</strain>
    </source>
</reference>
<accession>A0A3P9HLQ9</accession>
<dbReference type="PANTHER" id="PTHR10083:SF375">
    <property type="entry name" value="BPTI_KUNITZ INHIBITOR DOMAIN-CONTAINING PROTEIN"/>
    <property type="match status" value="1"/>
</dbReference>
<dbReference type="SUPFAM" id="SSF57362">
    <property type="entry name" value="BPTI-like"/>
    <property type="match status" value="1"/>
</dbReference>
<dbReference type="InterPro" id="IPR020901">
    <property type="entry name" value="Prtase_inh_Kunz-CS"/>
</dbReference>
<name>A0A3P9HLQ9_ORYLA</name>
<keyword evidence="1" id="KW-1015">Disulfide bond</keyword>
<protein>
    <recommendedName>
        <fullName evidence="3">BPTI/Kunitz inhibitor domain-containing protein</fullName>
    </recommendedName>
</protein>
<evidence type="ECO:0000313" key="4">
    <source>
        <dbReference type="Ensembl" id="ENSORLP00015008614.1"/>
    </source>
</evidence>
<evidence type="ECO:0000256" key="2">
    <source>
        <dbReference type="SAM" id="SignalP"/>
    </source>
</evidence>
<dbReference type="Proteomes" id="UP000265200">
    <property type="component" value="Chromosome 11"/>
</dbReference>
<evidence type="ECO:0000256" key="1">
    <source>
        <dbReference type="ARBA" id="ARBA00023157"/>
    </source>
</evidence>
<dbReference type="PRINTS" id="PR00759">
    <property type="entry name" value="BASICPTASE"/>
</dbReference>
<organism evidence="4 5">
    <name type="scientific">Oryzias latipes</name>
    <name type="common">Japanese rice fish</name>
    <name type="synonym">Japanese killifish</name>
    <dbReference type="NCBI Taxonomy" id="8090"/>
    <lineage>
        <taxon>Eukaryota</taxon>
        <taxon>Metazoa</taxon>
        <taxon>Chordata</taxon>
        <taxon>Craniata</taxon>
        <taxon>Vertebrata</taxon>
        <taxon>Euteleostomi</taxon>
        <taxon>Actinopterygii</taxon>
        <taxon>Neopterygii</taxon>
        <taxon>Teleostei</taxon>
        <taxon>Neoteleostei</taxon>
        <taxon>Acanthomorphata</taxon>
        <taxon>Ovalentaria</taxon>
        <taxon>Atherinomorphae</taxon>
        <taxon>Beloniformes</taxon>
        <taxon>Adrianichthyidae</taxon>
        <taxon>Oryziinae</taxon>
        <taxon>Oryzias</taxon>
    </lineage>
</organism>
<evidence type="ECO:0000259" key="3">
    <source>
        <dbReference type="PROSITE" id="PS50279"/>
    </source>
</evidence>
<dbReference type="AlphaFoldDB" id="A0A3P9HLQ9"/>
<dbReference type="Ensembl" id="ENSORLT00015000516.1">
    <property type="protein sequence ID" value="ENSORLP00015008614.1"/>
    <property type="gene ID" value="ENSORLG00015009412.1"/>
</dbReference>
<dbReference type="SMART" id="SM00131">
    <property type="entry name" value="KU"/>
    <property type="match status" value="1"/>
</dbReference>
<dbReference type="PROSITE" id="PS00280">
    <property type="entry name" value="BPTI_KUNITZ_1"/>
    <property type="match status" value="1"/>
</dbReference>